<dbReference type="Proteomes" id="UP000467322">
    <property type="component" value="Unassembled WGS sequence"/>
</dbReference>
<dbReference type="Pfam" id="PF04116">
    <property type="entry name" value="FA_hydroxylase"/>
    <property type="match status" value="1"/>
</dbReference>
<dbReference type="EMBL" id="WTUX01000012">
    <property type="protein sequence ID" value="MZR13570.1"/>
    <property type="molecule type" value="Genomic_DNA"/>
</dbReference>
<evidence type="ECO:0000256" key="5">
    <source>
        <dbReference type="ARBA" id="ARBA00023098"/>
    </source>
</evidence>
<dbReference type="GO" id="GO:0006643">
    <property type="term" value="P:membrane lipid metabolic process"/>
    <property type="evidence" value="ECO:0007669"/>
    <property type="project" value="TreeGrafter"/>
</dbReference>
<evidence type="ECO:0000256" key="8">
    <source>
        <dbReference type="SAM" id="Phobius"/>
    </source>
</evidence>
<dbReference type="GO" id="GO:0050479">
    <property type="term" value="F:glyceryl-ether monooxygenase activity"/>
    <property type="evidence" value="ECO:0007669"/>
    <property type="project" value="TreeGrafter"/>
</dbReference>
<organism evidence="10 11">
    <name type="scientific">Maritimibacter harenae</name>
    <dbReference type="NCBI Taxonomy" id="2606218"/>
    <lineage>
        <taxon>Bacteria</taxon>
        <taxon>Pseudomonadati</taxon>
        <taxon>Pseudomonadota</taxon>
        <taxon>Alphaproteobacteria</taxon>
        <taxon>Rhodobacterales</taxon>
        <taxon>Roseobacteraceae</taxon>
        <taxon>Maritimibacter</taxon>
    </lineage>
</organism>
<comment type="subcellular location">
    <subcellularLocation>
        <location evidence="1">Endomembrane system</location>
        <topology evidence="1">Multi-pass membrane protein</topology>
    </subcellularLocation>
</comment>
<name>A0A845LZU9_9RHOB</name>
<accession>A0A845LZU9</accession>
<dbReference type="GO" id="GO:0012505">
    <property type="term" value="C:endomembrane system"/>
    <property type="evidence" value="ECO:0007669"/>
    <property type="project" value="UniProtKB-SubCell"/>
</dbReference>
<feature type="region of interest" description="Disordered" evidence="7">
    <location>
        <begin position="284"/>
        <end position="333"/>
    </location>
</feature>
<dbReference type="GO" id="GO:0005506">
    <property type="term" value="F:iron ion binding"/>
    <property type="evidence" value="ECO:0007669"/>
    <property type="project" value="InterPro"/>
</dbReference>
<evidence type="ECO:0000256" key="7">
    <source>
        <dbReference type="SAM" id="MobiDB-lite"/>
    </source>
</evidence>
<dbReference type="AlphaFoldDB" id="A0A845LZU9"/>
<dbReference type="GO" id="GO:0016020">
    <property type="term" value="C:membrane"/>
    <property type="evidence" value="ECO:0007669"/>
    <property type="project" value="GOC"/>
</dbReference>
<feature type="domain" description="Fatty acid hydroxylase" evidence="9">
    <location>
        <begin position="87"/>
        <end position="222"/>
    </location>
</feature>
<dbReference type="PANTHER" id="PTHR21624">
    <property type="entry name" value="STEROL DESATURASE-RELATED PROTEIN"/>
    <property type="match status" value="1"/>
</dbReference>
<dbReference type="InterPro" id="IPR006694">
    <property type="entry name" value="Fatty_acid_hydroxylase"/>
</dbReference>
<feature type="transmembrane region" description="Helical" evidence="8">
    <location>
        <begin position="44"/>
        <end position="71"/>
    </location>
</feature>
<keyword evidence="3 8" id="KW-1133">Transmembrane helix</keyword>
<feature type="transmembrane region" description="Helical" evidence="8">
    <location>
        <begin position="148"/>
        <end position="171"/>
    </location>
</feature>
<evidence type="ECO:0000256" key="4">
    <source>
        <dbReference type="ARBA" id="ARBA00023002"/>
    </source>
</evidence>
<reference evidence="10 11" key="1">
    <citation type="submission" date="2019-12" db="EMBL/GenBank/DDBJ databases">
        <title>Maritimibacter sp. nov. sp. isolated from sea sand.</title>
        <authorList>
            <person name="Kim J."/>
            <person name="Jeong S.E."/>
            <person name="Jung H.S."/>
            <person name="Jeon C.O."/>
        </authorList>
    </citation>
    <scope>NUCLEOTIDE SEQUENCE [LARGE SCALE GENOMIC DNA]</scope>
    <source>
        <strain evidence="10 11">DP07</strain>
    </source>
</reference>
<evidence type="ECO:0000256" key="3">
    <source>
        <dbReference type="ARBA" id="ARBA00022989"/>
    </source>
</evidence>
<feature type="transmembrane region" description="Helical" evidence="8">
    <location>
        <begin position="12"/>
        <end position="32"/>
    </location>
</feature>
<feature type="transmembrane region" description="Helical" evidence="8">
    <location>
        <begin position="83"/>
        <end position="100"/>
    </location>
</feature>
<keyword evidence="5" id="KW-0443">Lipid metabolism</keyword>
<dbReference type="RefSeq" id="WP_161351694.1">
    <property type="nucleotide sequence ID" value="NZ_WTUX01000012.1"/>
</dbReference>
<dbReference type="PANTHER" id="PTHR21624:SF1">
    <property type="entry name" value="ALKYLGLYCEROL MONOOXYGENASE"/>
    <property type="match status" value="1"/>
</dbReference>
<evidence type="ECO:0000256" key="1">
    <source>
        <dbReference type="ARBA" id="ARBA00004127"/>
    </source>
</evidence>
<evidence type="ECO:0000313" key="11">
    <source>
        <dbReference type="Proteomes" id="UP000467322"/>
    </source>
</evidence>
<dbReference type="InterPro" id="IPR051689">
    <property type="entry name" value="Sterol_desaturase/TMEM195"/>
</dbReference>
<gene>
    <name evidence="10" type="ORF">GQE99_11140</name>
</gene>
<evidence type="ECO:0000259" key="9">
    <source>
        <dbReference type="Pfam" id="PF04116"/>
    </source>
</evidence>
<keyword evidence="2 8" id="KW-0812">Transmembrane</keyword>
<proteinExistence type="predicted"/>
<keyword evidence="4" id="KW-0560">Oxidoreductase</keyword>
<feature type="compositionally biased region" description="Pro residues" evidence="7">
    <location>
        <begin position="323"/>
        <end position="333"/>
    </location>
</feature>
<keyword evidence="11" id="KW-1185">Reference proteome</keyword>
<sequence>MDLSQLTYPDVVSLAVPLFVTAILVEVTWIFVKGRGGRYESRDAMTSLAMGVGNVVSGIVLGFITFGFFMWLWRITPLDLGSSWWVVALCFVLDDLRYYWVHRFGHRVRWVWASHVNHHSSQHYNLTTALRQTWTGTFTFMMIVRAPLVLLGFHPAMILFVGGLNLIYQFWIHTEAIGKMPRWFEAVMNTPSHHRVHHGRNPRYLDANYAGVFIVWDKLFGTFVPELEEDRPDYGLVHNIGTFNPLRVAFHEWVAIFRDWAQPGITWRDRLLYAVMPPGWRHDGTGGGSERLKRDYVASHPEAAGTPGFEAYGPTSASASIASPPPGPRAQSR</sequence>
<protein>
    <submittedName>
        <fullName evidence="10">Sterol desaturase family protein</fullName>
    </submittedName>
</protein>
<evidence type="ECO:0000313" key="10">
    <source>
        <dbReference type="EMBL" id="MZR13570.1"/>
    </source>
</evidence>
<comment type="caution">
    <text evidence="10">The sequence shown here is derived from an EMBL/GenBank/DDBJ whole genome shotgun (WGS) entry which is preliminary data.</text>
</comment>
<feature type="compositionally biased region" description="Basic and acidic residues" evidence="7">
    <location>
        <begin position="284"/>
        <end position="297"/>
    </location>
</feature>
<evidence type="ECO:0000256" key="6">
    <source>
        <dbReference type="ARBA" id="ARBA00023136"/>
    </source>
</evidence>
<keyword evidence="6 8" id="KW-0472">Membrane</keyword>
<evidence type="ECO:0000256" key="2">
    <source>
        <dbReference type="ARBA" id="ARBA00022692"/>
    </source>
</evidence>
<dbReference type="GO" id="GO:0008610">
    <property type="term" value="P:lipid biosynthetic process"/>
    <property type="evidence" value="ECO:0007669"/>
    <property type="project" value="InterPro"/>
</dbReference>